<dbReference type="Proteomes" id="UP001324427">
    <property type="component" value="Unassembled WGS sequence"/>
</dbReference>
<dbReference type="PANTHER" id="PTHR41390:SF1">
    <property type="entry name" value="NADH-UBIQUINONE OXIDOREDUCTASE 213 KDA SUBUNIT"/>
    <property type="match status" value="1"/>
</dbReference>
<evidence type="ECO:0000313" key="2">
    <source>
        <dbReference type="EMBL" id="KAK4546432.1"/>
    </source>
</evidence>
<sequence length="216" mass="23130">MAQRQRPVKVDDPVTAVIESSVKVGAACGCAGFLFGGTSGILKATTPLLFATASGIQTFALGTTFWACRGTFLQLRSSAATRASSDYVQASTLAGGLSGGIVALVTRGRRNVLPATLMWSLFGCLGQVAYDRYSAAPREPQPPKVAFWQRMAEKSWSPVTFMSNGEYADKLREKLFKVDVEIAVLDDKIAALRTQQQQPEEVGTAIAEVPKVEPVP</sequence>
<dbReference type="EMBL" id="JAVFHQ010000015">
    <property type="protein sequence ID" value="KAK4546432.1"/>
    <property type="molecule type" value="Genomic_DNA"/>
</dbReference>
<dbReference type="PANTHER" id="PTHR41390">
    <property type="entry name" value="CHROMOSOME 7, WHOLE GENOME SHOTGUN SEQUENCE"/>
    <property type="match status" value="1"/>
</dbReference>
<organism evidence="2 3">
    <name type="scientific">Oleoguttula mirabilis</name>
    <dbReference type="NCBI Taxonomy" id="1507867"/>
    <lineage>
        <taxon>Eukaryota</taxon>
        <taxon>Fungi</taxon>
        <taxon>Dikarya</taxon>
        <taxon>Ascomycota</taxon>
        <taxon>Pezizomycotina</taxon>
        <taxon>Dothideomycetes</taxon>
        <taxon>Dothideomycetidae</taxon>
        <taxon>Mycosphaerellales</taxon>
        <taxon>Teratosphaeriaceae</taxon>
        <taxon>Oleoguttula</taxon>
    </lineage>
</organism>
<keyword evidence="3" id="KW-1185">Reference proteome</keyword>
<accession>A0AAV9JM95</accession>
<gene>
    <name evidence="2" type="ORF">LTR36_002109</name>
</gene>
<evidence type="ECO:0000313" key="3">
    <source>
        <dbReference type="Proteomes" id="UP001324427"/>
    </source>
</evidence>
<reference evidence="2 3" key="1">
    <citation type="submission" date="2021-11" db="EMBL/GenBank/DDBJ databases">
        <title>Black yeast isolated from Biological Soil Crust.</title>
        <authorList>
            <person name="Kurbessoian T."/>
        </authorList>
    </citation>
    <scope>NUCLEOTIDE SEQUENCE [LARGE SCALE GENOMIC DNA]</scope>
    <source>
        <strain evidence="2 3">CCFEE 5522</strain>
    </source>
</reference>
<dbReference type="AlphaFoldDB" id="A0AAV9JM95"/>
<name>A0AAV9JM95_9PEZI</name>
<feature type="region of interest" description="Disordered" evidence="1">
    <location>
        <begin position="196"/>
        <end position="216"/>
    </location>
</feature>
<comment type="caution">
    <text evidence="2">The sequence shown here is derived from an EMBL/GenBank/DDBJ whole genome shotgun (WGS) entry which is preliminary data.</text>
</comment>
<protein>
    <submittedName>
        <fullName evidence="2">Uncharacterized protein</fullName>
    </submittedName>
</protein>
<evidence type="ECO:0000256" key="1">
    <source>
        <dbReference type="SAM" id="MobiDB-lite"/>
    </source>
</evidence>
<proteinExistence type="predicted"/>